<keyword evidence="4" id="KW-1185">Reference proteome</keyword>
<reference evidence="3" key="1">
    <citation type="submission" date="2023-10" db="EMBL/GenBank/DDBJ databases">
        <title>Chromosome-level genome of the transformable northern wattle, Acacia crassicarpa.</title>
        <authorList>
            <person name="Massaro I."/>
            <person name="Sinha N.R."/>
            <person name="Poethig S."/>
            <person name="Leichty A.R."/>
        </authorList>
    </citation>
    <scope>NUCLEOTIDE SEQUENCE</scope>
    <source>
        <strain evidence="3">Acra3RX</strain>
        <tissue evidence="3">Leaf</tissue>
    </source>
</reference>
<dbReference type="InterPro" id="IPR005162">
    <property type="entry name" value="Retrotrans_gag_dom"/>
</dbReference>
<protein>
    <recommendedName>
        <fullName evidence="2">Retrotransposon gag domain-containing protein</fullName>
    </recommendedName>
</protein>
<organism evidence="3 4">
    <name type="scientific">Acacia crassicarpa</name>
    <name type="common">northern wattle</name>
    <dbReference type="NCBI Taxonomy" id="499986"/>
    <lineage>
        <taxon>Eukaryota</taxon>
        <taxon>Viridiplantae</taxon>
        <taxon>Streptophyta</taxon>
        <taxon>Embryophyta</taxon>
        <taxon>Tracheophyta</taxon>
        <taxon>Spermatophyta</taxon>
        <taxon>Magnoliopsida</taxon>
        <taxon>eudicotyledons</taxon>
        <taxon>Gunneridae</taxon>
        <taxon>Pentapetalae</taxon>
        <taxon>rosids</taxon>
        <taxon>fabids</taxon>
        <taxon>Fabales</taxon>
        <taxon>Fabaceae</taxon>
        <taxon>Caesalpinioideae</taxon>
        <taxon>mimosoid clade</taxon>
        <taxon>Acacieae</taxon>
        <taxon>Acacia</taxon>
    </lineage>
</organism>
<accession>A0AAE1IVL4</accession>
<evidence type="ECO:0000256" key="1">
    <source>
        <dbReference type="SAM" id="MobiDB-lite"/>
    </source>
</evidence>
<feature type="domain" description="Retrotransposon gag" evidence="2">
    <location>
        <begin position="150"/>
        <end position="243"/>
    </location>
</feature>
<proteinExistence type="predicted"/>
<dbReference type="Pfam" id="PF03732">
    <property type="entry name" value="Retrotrans_gag"/>
    <property type="match status" value="1"/>
</dbReference>
<dbReference type="EMBL" id="JAWXYG010000011">
    <property type="protein sequence ID" value="KAK4258621.1"/>
    <property type="molecule type" value="Genomic_DNA"/>
</dbReference>
<feature type="region of interest" description="Disordered" evidence="1">
    <location>
        <begin position="1"/>
        <end position="50"/>
    </location>
</feature>
<gene>
    <name evidence="3" type="ORF">QN277_005052</name>
</gene>
<evidence type="ECO:0000313" key="3">
    <source>
        <dbReference type="EMBL" id="KAK4258621.1"/>
    </source>
</evidence>
<evidence type="ECO:0000313" key="4">
    <source>
        <dbReference type="Proteomes" id="UP001293593"/>
    </source>
</evidence>
<dbReference type="PANTHER" id="PTHR33223">
    <property type="entry name" value="CCHC-TYPE DOMAIN-CONTAINING PROTEIN"/>
    <property type="match status" value="1"/>
</dbReference>
<sequence length="247" mass="28955">MRNSPPANLYPYDPEIERTYKQRRRRQKQRSQSFDLASMADIPNNHEQDQRERIVINRDNQVPPPPNPAMNKAIMEFRIPDLNKLDSAITPPTFNARHFEIKGVMIQMLNAARQFGGLPSENLHLHLKTFMEVCDSFVIPGIPPDAIRIKLFSFSLRDKARTWLNNLPANSITTWNDLGSKFLLKFFPPTKNAQLRRDITNFQQKPGESTYEAWDRFKDLLRRYPQHGLCEWVQLETFYRGLDGQTR</sequence>
<comment type="caution">
    <text evidence="3">The sequence shown here is derived from an EMBL/GenBank/DDBJ whole genome shotgun (WGS) entry which is preliminary data.</text>
</comment>
<evidence type="ECO:0000259" key="2">
    <source>
        <dbReference type="Pfam" id="PF03732"/>
    </source>
</evidence>
<name>A0AAE1IVL4_9FABA</name>
<dbReference type="AlphaFoldDB" id="A0AAE1IVL4"/>
<dbReference type="Proteomes" id="UP001293593">
    <property type="component" value="Unassembled WGS sequence"/>
</dbReference>
<dbReference type="PANTHER" id="PTHR33223:SF11">
    <property type="entry name" value="ELEMENT PROTEIN, PUTATIVE-RELATED"/>
    <property type="match status" value="1"/>
</dbReference>